<dbReference type="OrthoDB" id="6101021at2"/>
<organism evidence="1 2">
    <name type="scientific">Marinomonas mediterranea (strain ATCC 700492 / JCM 21426 / NBRC 103028 / MMB-1)</name>
    <dbReference type="NCBI Taxonomy" id="717774"/>
    <lineage>
        <taxon>Bacteria</taxon>
        <taxon>Pseudomonadati</taxon>
        <taxon>Pseudomonadota</taxon>
        <taxon>Gammaproteobacteria</taxon>
        <taxon>Oceanospirillales</taxon>
        <taxon>Oceanospirillaceae</taxon>
        <taxon>Marinomonas</taxon>
    </lineage>
</organism>
<dbReference type="EMBL" id="CP002583">
    <property type="protein sequence ID" value="ADZ93005.1"/>
    <property type="molecule type" value="Genomic_DNA"/>
</dbReference>
<evidence type="ECO:0000313" key="2">
    <source>
        <dbReference type="Proteomes" id="UP000001062"/>
    </source>
</evidence>
<dbReference type="KEGG" id="mme:Marme_3795"/>
<evidence type="ECO:0000313" key="1">
    <source>
        <dbReference type="EMBL" id="ADZ93005.1"/>
    </source>
</evidence>
<name>F2JWY8_MARM1</name>
<keyword evidence="2" id="KW-1185">Reference proteome</keyword>
<dbReference type="PATRIC" id="fig|717774.3.peg.3910"/>
<gene>
    <name evidence="1" type="ordered locus">Marme_3795</name>
</gene>
<dbReference type="Gene3D" id="2.40.128.30">
    <property type="entry name" value="Avidin-like"/>
    <property type="match status" value="1"/>
</dbReference>
<dbReference type="eggNOG" id="ENOG50344E3">
    <property type="taxonomic scope" value="Bacteria"/>
</dbReference>
<protein>
    <recommendedName>
        <fullName evidence="3">Avidin family protein</fullName>
    </recommendedName>
</protein>
<dbReference type="HOGENOM" id="CLU_1093290_0_0_6"/>
<dbReference type="Proteomes" id="UP000001062">
    <property type="component" value="Chromosome"/>
</dbReference>
<sequence length="280" mass="30633">MSNKLQGTWVNSYHSKLKIAVDENGSVAGEYSSTTGSSGIYQVIGHTITTPQAERNSQQKDPIGQGVVLSIYWRAVDTGATPDNTWHWVSTYCGQLQPNGDLSVINSLVATAKFDGFIEGDYIDQLIFKKTDDEAANVTPINFDQEPSQPSIPSNLDGLWQDALQATNLCISVLDEKTGLTFASVKIGEQSLNMWGFSDTRLMTQEGDSVTQQSITLSGYLNDPALAKDHLESKITPISISGYLDLSNQTLFVSKWLGDSTDQSTVYYQSNLTGLRLTKI</sequence>
<dbReference type="STRING" id="717774.Marme_3795"/>
<dbReference type="InterPro" id="IPR036896">
    <property type="entry name" value="Avidin-like_sf"/>
</dbReference>
<dbReference type="SUPFAM" id="SSF50876">
    <property type="entry name" value="Avidin/streptavidin"/>
    <property type="match status" value="1"/>
</dbReference>
<reference evidence="1 2" key="1">
    <citation type="journal article" date="2012" name="Stand. Genomic Sci.">
        <title>Complete genome sequence of the melanogenic marine bacterium Marinomonas mediterranea type strain (MMB-1(T)).</title>
        <authorList>
            <person name="Lucas-Elio P."/>
            <person name="Goodwin L."/>
            <person name="Woyke T."/>
            <person name="Pitluck S."/>
            <person name="Nolan M."/>
            <person name="Kyrpides N.C."/>
            <person name="Detter J.C."/>
            <person name="Copeland A."/>
            <person name="Teshima H."/>
            <person name="Bruce D."/>
            <person name="Detter C."/>
            <person name="Tapia R."/>
            <person name="Han S."/>
            <person name="Land M.L."/>
            <person name="Ivanova N."/>
            <person name="Mikhailova N."/>
            <person name="Johnston A.W."/>
            <person name="Sanchez-Amat A."/>
        </authorList>
    </citation>
    <scope>NUCLEOTIDE SEQUENCE [LARGE SCALE GENOMIC DNA]</scope>
    <source>
        <strain evidence="2">ATCC 700492 / JCM 21426 / NBRC 103028 / MMB-1</strain>
    </source>
</reference>
<dbReference type="AlphaFoldDB" id="F2JWY8"/>
<proteinExistence type="predicted"/>
<dbReference type="RefSeq" id="WP_013662907.1">
    <property type="nucleotide sequence ID" value="NC_015276.1"/>
</dbReference>
<accession>F2JWY8</accession>
<evidence type="ECO:0008006" key="3">
    <source>
        <dbReference type="Google" id="ProtNLM"/>
    </source>
</evidence>